<accession>A0A0D3JU73</accession>
<dbReference type="InterPro" id="IPR035892">
    <property type="entry name" value="C2_domain_sf"/>
</dbReference>
<sequence length="213" mass="22941">MSREESGGGGLTRAASEVRPLLKESSRLGAPATAASRGKPLWPPPREELYAIGGFCAVSREPQPQPEAQGVTRLTTAVAEGNGLNPTFDETFHCLAAEPHQTILRVVVEDEGRLVAYETAVLGSLRCGYRCLHLRSPSGTRIDSCCLLLHISVSTEPNTFGTADELRSMVQSQRSLISQQSRDIHQLSEELSRLGSQPSTPMLTPGATLTALY</sequence>
<protein>
    <recommendedName>
        <fullName evidence="2">C2 domain-containing protein</fullName>
    </recommendedName>
</protein>
<reference evidence="3" key="2">
    <citation type="submission" date="2024-10" db="UniProtKB">
        <authorList>
            <consortium name="EnsemblProtists"/>
        </authorList>
    </citation>
    <scope>IDENTIFICATION</scope>
</reference>
<dbReference type="HOGENOM" id="CLU_1296460_0_0_1"/>
<dbReference type="CDD" id="cd00275">
    <property type="entry name" value="C2_PLC_like"/>
    <property type="match status" value="1"/>
</dbReference>
<dbReference type="EnsemblProtists" id="EOD27058">
    <property type="protein sequence ID" value="EOD27058"/>
    <property type="gene ID" value="EMIHUDRAFT_204945"/>
</dbReference>
<organism evidence="3 4">
    <name type="scientific">Emiliania huxleyi (strain CCMP1516)</name>
    <dbReference type="NCBI Taxonomy" id="280463"/>
    <lineage>
        <taxon>Eukaryota</taxon>
        <taxon>Haptista</taxon>
        <taxon>Haptophyta</taxon>
        <taxon>Prymnesiophyceae</taxon>
        <taxon>Isochrysidales</taxon>
        <taxon>Noelaerhabdaceae</taxon>
        <taxon>Emiliania</taxon>
    </lineage>
</organism>
<evidence type="ECO:0000313" key="3">
    <source>
        <dbReference type="EnsemblProtists" id="EOD27058"/>
    </source>
</evidence>
<dbReference type="Pfam" id="PF00168">
    <property type="entry name" value="C2"/>
    <property type="match status" value="1"/>
</dbReference>
<evidence type="ECO:0000259" key="2">
    <source>
        <dbReference type="Pfam" id="PF00168"/>
    </source>
</evidence>
<dbReference type="KEGG" id="ehx:EMIHUDRAFT_204945"/>
<feature type="domain" description="C2" evidence="2">
    <location>
        <begin position="69"/>
        <end position="131"/>
    </location>
</feature>
<name>A0A0D3JU73_EMIH1</name>
<keyword evidence="4" id="KW-1185">Reference proteome</keyword>
<dbReference type="Gene3D" id="2.60.40.150">
    <property type="entry name" value="C2 domain"/>
    <property type="match status" value="1"/>
</dbReference>
<dbReference type="InterPro" id="IPR000008">
    <property type="entry name" value="C2_dom"/>
</dbReference>
<reference evidence="4" key="1">
    <citation type="journal article" date="2013" name="Nature">
        <title>Pan genome of the phytoplankton Emiliania underpins its global distribution.</title>
        <authorList>
            <person name="Read B.A."/>
            <person name="Kegel J."/>
            <person name="Klute M.J."/>
            <person name="Kuo A."/>
            <person name="Lefebvre S.C."/>
            <person name="Maumus F."/>
            <person name="Mayer C."/>
            <person name="Miller J."/>
            <person name="Monier A."/>
            <person name="Salamov A."/>
            <person name="Young J."/>
            <person name="Aguilar M."/>
            <person name="Claverie J.M."/>
            <person name="Frickenhaus S."/>
            <person name="Gonzalez K."/>
            <person name="Herman E.K."/>
            <person name="Lin Y.C."/>
            <person name="Napier J."/>
            <person name="Ogata H."/>
            <person name="Sarno A.F."/>
            <person name="Shmutz J."/>
            <person name="Schroeder D."/>
            <person name="de Vargas C."/>
            <person name="Verret F."/>
            <person name="von Dassow P."/>
            <person name="Valentin K."/>
            <person name="Van de Peer Y."/>
            <person name="Wheeler G."/>
            <person name="Dacks J.B."/>
            <person name="Delwiche C.F."/>
            <person name="Dyhrman S.T."/>
            <person name="Glockner G."/>
            <person name="John U."/>
            <person name="Richards T."/>
            <person name="Worden A.Z."/>
            <person name="Zhang X."/>
            <person name="Grigoriev I.V."/>
            <person name="Allen A.E."/>
            <person name="Bidle K."/>
            <person name="Borodovsky M."/>
            <person name="Bowler C."/>
            <person name="Brownlee C."/>
            <person name="Cock J.M."/>
            <person name="Elias M."/>
            <person name="Gladyshev V.N."/>
            <person name="Groth M."/>
            <person name="Guda C."/>
            <person name="Hadaegh A."/>
            <person name="Iglesias-Rodriguez M.D."/>
            <person name="Jenkins J."/>
            <person name="Jones B.M."/>
            <person name="Lawson T."/>
            <person name="Leese F."/>
            <person name="Lindquist E."/>
            <person name="Lobanov A."/>
            <person name="Lomsadze A."/>
            <person name="Malik S.B."/>
            <person name="Marsh M.E."/>
            <person name="Mackinder L."/>
            <person name="Mock T."/>
            <person name="Mueller-Roeber B."/>
            <person name="Pagarete A."/>
            <person name="Parker M."/>
            <person name="Probert I."/>
            <person name="Quesneville H."/>
            <person name="Raines C."/>
            <person name="Rensing S.A."/>
            <person name="Riano-Pachon D.M."/>
            <person name="Richier S."/>
            <person name="Rokitta S."/>
            <person name="Shiraiwa Y."/>
            <person name="Soanes D.M."/>
            <person name="van der Giezen M."/>
            <person name="Wahlund T.M."/>
            <person name="Williams B."/>
            <person name="Wilson W."/>
            <person name="Wolfe G."/>
            <person name="Wurch L.L."/>
        </authorList>
    </citation>
    <scope>NUCLEOTIDE SEQUENCE</scope>
</reference>
<dbReference type="PaxDb" id="2903-EOD27058"/>
<dbReference type="SUPFAM" id="SSF49562">
    <property type="entry name" value="C2 domain (Calcium/lipid-binding domain, CaLB)"/>
    <property type="match status" value="1"/>
</dbReference>
<dbReference type="AlphaFoldDB" id="A0A0D3JU73"/>
<dbReference type="GeneID" id="17272604"/>
<proteinExistence type="predicted"/>
<evidence type="ECO:0000313" key="4">
    <source>
        <dbReference type="Proteomes" id="UP000013827"/>
    </source>
</evidence>
<dbReference type="Proteomes" id="UP000013827">
    <property type="component" value="Unassembled WGS sequence"/>
</dbReference>
<dbReference type="RefSeq" id="XP_005779487.1">
    <property type="nucleotide sequence ID" value="XM_005779430.1"/>
</dbReference>
<dbReference type="STRING" id="2903.R1CVK7"/>
<feature type="region of interest" description="Disordered" evidence="1">
    <location>
        <begin position="1"/>
        <end position="43"/>
    </location>
</feature>
<evidence type="ECO:0000256" key="1">
    <source>
        <dbReference type="SAM" id="MobiDB-lite"/>
    </source>
</evidence>